<evidence type="ECO:0000313" key="10">
    <source>
        <dbReference type="Proteomes" id="UP000008207"/>
    </source>
</evidence>
<evidence type="ECO:0000259" key="8">
    <source>
        <dbReference type="PROSITE" id="PS51704"/>
    </source>
</evidence>
<protein>
    <recommendedName>
        <fullName evidence="2">glycerophosphodiester phosphodiesterase</fullName>
        <ecNumber evidence="2">3.1.4.46</ecNumber>
    </recommendedName>
</protein>
<evidence type="ECO:0000313" key="9">
    <source>
        <dbReference type="EMBL" id="ACL55526.1"/>
    </source>
</evidence>
<dbReference type="GO" id="GO:0008889">
    <property type="term" value="F:glycerophosphodiester phosphodiesterase activity"/>
    <property type="evidence" value="ECO:0007669"/>
    <property type="project" value="UniProtKB-EC"/>
</dbReference>
<dbReference type="GO" id="GO:0006071">
    <property type="term" value="P:glycerol metabolic process"/>
    <property type="evidence" value="ECO:0007669"/>
    <property type="project" value="UniProtKB-KW"/>
</dbReference>
<dbReference type="Gene3D" id="3.60.21.10">
    <property type="match status" value="1"/>
</dbReference>
<dbReference type="Gene3D" id="2.150.10.10">
    <property type="entry name" value="Serralysin-like metalloprotease, C-terminal"/>
    <property type="match status" value="4"/>
</dbReference>
<dbReference type="Pfam" id="PF03009">
    <property type="entry name" value="GDPD"/>
    <property type="match status" value="1"/>
</dbReference>
<dbReference type="Gene3D" id="2.60.40.10">
    <property type="entry name" value="Immunoglobulins"/>
    <property type="match status" value="2"/>
</dbReference>
<dbReference type="SUPFAM" id="SSF49899">
    <property type="entry name" value="Concanavalin A-like lectins/glucanases"/>
    <property type="match status" value="4"/>
</dbReference>
<dbReference type="PANTHER" id="PTHR43620:SF7">
    <property type="entry name" value="GLYCEROPHOSPHODIESTER PHOSPHODIESTERASE GDPD5-RELATED"/>
    <property type="match status" value="1"/>
</dbReference>
<sequence>MSTTTPANAVEASTDWMLGIVKAAPNQTLRVAPGGTGTASAYTLVYDVYVPAANAGGWLPFLQTDSANSNDGDLFGKIEAGSYGIGIGGDYKGSAKLDAWNRIAFTVETQNGEVAIGKYINGELVGSQTSTSTDRYAIDRSKGFLIFSDEDGETSAGYLGSFLFADRALSTDEVKALGGASKEGVSKAAIAGASQFDFTDGTLNATFGTATLQATGLTPTFGTPATLGIPAMPDASEVLTPGRANDFLVIAHRGAQAYRPEHTLEAYKLAIDMGADFIEPDLVSTKDGVLVARHDPWLASVKLDAAGTIARDANGKPIVTSQTTNVADIAKFADKLTVKDYAGGKVAGWFVSDFTLAEIKELRAREDQPQLRPGSASYDNQFQIPTLAEIIALVKQTEADTGLTIGIYPETKDPTFHKIQGLDTSKMLIDALKEAGFIDPSRVFIQSFEFANLIELKTKIMPAAGVNLPLVQLVYFQAPYVPDDVAYNFSGAPGADPSVYNVLGLNLSATSTYEAFTTPQALKTIANLYASGLGPDMPFVIDAATGAPKQLLLDVHAAGLKVHPYTHRDDAFGANSKSFIDALTKAGVDGVFTDNTDTVVNAVLAAQPVQDAAGTFTGVPSLGGDPGVLHVPAPAKKTDGFVFDPAIDGTATTYTMIFDVLVKTGDFAGDWNALFQTNLTNGDDAKFFMKKDGATFGIGKGDYHGSATLDTWHRIAVTLTANGDGTSTMRKYIDGVEVGSSAYATADYTIDDKGVLLFADNDGEGVPSHLNSFYFTDRAMTGDEIKALGGSKVGGVLAAAPAQGRATQFDFANGTLAASFGSGTMAAAATVVPPEPAADKQAVVFGTPESLGLPALPGGQDGVISAPSFDPDHGLELKPGFAPKNGSATFDTYTIVYDLYLPKQTGLGSIFQSDLSSRSDGDLWLGFRDDQAVLGTDSQDEGRITLDAWHRLAFSIERISSDSFTLKKYVDGVKIGQQTVKNDFVIGDKGFLLFADDSNETPKFSLSSVAFMEKTLSESEVAALGGASAGGPFTAPIAGVNGVQFDFSKGEFSPSFGSGTLTARAPGVVEPPPPASVRVGAPIKDMLVTPTAANTVIDLAGVFAGNNLTYKVETAEGRVVNASVADGKLTLDFGGLGHSDVRVTATDAAGNTAADAFRVRVAGPNAYTIAVLPDTQDYTDQNTANGPPETFYRMTEWLAAHKDARKIQFVAHVGDVTQNNLPTEWVVAEKAMRTLDGKIPYSLLPGNHDQANGGTAANHSSVNLDTLFSPEKQAATNPNTFRGVYDQEPTSSRNNYHTFTAPDGTKWLILSMEFGPRDDVIRWASEVLDKHLDHRVMIISHSLTDFASRHDAAGLGLYDEGTGADYGLRNDPQSVNDGETVYRLLSAKYPNISFTFSGHIFGDGAETNVSYSQHGNPVYEMLVNYQNGISREITGNGNEALGNRGGNGAIRLVTIDPDNRTLSTETYFTEFDDYLDGYRVKPELDRNGLTGSYRGHQEEFGNVELGAPELRAVAKAGDDLYLSAPAGADRLAVTLNASRTLDPAHDIASYVWRNADGDVIARGAKPTVDLAVGRHPLTLEVTDAKGHVTTDQKLVVVKGDATLLVENFNDGNAYGWVKPPVPVKTLSTGTPAEFGLPALPGGEKKVAFVPALPSNEGLRVTPNLGAPAGTRIASYSVIFDILVPPGQGDWTSLMQTDVANKSDGDLFIRSNGNGTGGIGISSNYTGSLQYGAWQRVAFTFKEEADGTVTLNKFIEGVKVGSQSVSGDRFKLDVSQGALFFSDEDGEVSKLYVSSLLITDKVYTEAEIAALGGAKAGGIVASAPTPLSVQFDFNDAGLRPSFGPAEMSFGSLDNTGSSGNFVVKGSVFARPTAAEGQAAPEARLYDQSDAKGNLLLWGDATAKSWSDYAFEATLQSTDNDAIGLVFSYQDAQNHYRLTFNGKTNRRELVKVKDGVETVLASAAKGQPFQTDMAVKVAVLDGKISAFLNGSSIFDGVVKDATDPLKGGTVGLYSSEQRSSMFDDLVVTKVKALAHAGADQRAIDFDGDGLASVRLDAGASLGLADIVSYRWTDANGDEVATGIEPEVKLGLGSNALTLTVTDANGATATDRVDIDVMAKSQVLLNESFGSAEALAKWRILDEGESGGVGPDGKSSQWELRDGRLVQLSDLQSRQLEWQGGATAPNLWTRGWSPLGDGVNVLRRGTQAIYDDPAAKEWTDYSVEATIKTLDNDALGFLIHYVDAKNYYKVELDAEGNYDRKAGNGAGSLFQITRVRDGVEEVLYQVPAKYEPGTEMRLRVDVIGGKISAFLDGEAIFAYPIEDHAHPKGTVALYSWGSEGVSFDDVRVIAPGEAAPGNLQLSGGEGDDSLTGSAGNDTIRGGAGNDTLKGFAGADQLFGQNGNDTVWGGAGNDFVSGGFGADSVSGDAGDDLVFSDDDDDVADGGAGNDRVYGGTGADLVFGAAGDDQVYGEWGNDFVSGGEGHDFVSGGFGNDEVNGDAGNDLLFGDDGDDAVSGGEGDDRVYGGTGNDLVSGEAGADQVFGEQGEDVLLGGAGSDYLSGGAGADQLFGGEGADLLFGNAGADALTGGLGSDAFAFGRGDGQDVIRDFVTGGAERDVIAFNNGAFGSFAAVQAALRQEGSDAVIAYGTGDTITLQNVQATSLTAQNFTFA</sequence>
<accession>B8ICD8</accession>
<dbReference type="PANTHER" id="PTHR43620">
    <property type="entry name" value="GLYCEROPHOSPHORYL DIESTER PHOSPHODIESTERASE"/>
    <property type="match status" value="1"/>
</dbReference>
<dbReference type="InterPro" id="IPR030395">
    <property type="entry name" value="GP_PDE_dom"/>
</dbReference>
<dbReference type="InterPro" id="IPR013320">
    <property type="entry name" value="ConA-like_dom_sf"/>
</dbReference>
<keyword evidence="3" id="KW-0732">Signal</keyword>
<dbReference type="eggNOG" id="COG0584">
    <property type="taxonomic scope" value="Bacteria"/>
</dbReference>
<reference evidence="9 10" key="1">
    <citation type="submission" date="2009-01" db="EMBL/GenBank/DDBJ databases">
        <title>Complete sequence of chromosome of Methylobacterium nodulans ORS 2060.</title>
        <authorList>
            <consortium name="US DOE Joint Genome Institute"/>
            <person name="Lucas S."/>
            <person name="Copeland A."/>
            <person name="Lapidus A."/>
            <person name="Glavina del Rio T."/>
            <person name="Dalin E."/>
            <person name="Tice H."/>
            <person name="Bruce D."/>
            <person name="Goodwin L."/>
            <person name="Pitluck S."/>
            <person name="Sims D."/>
            <person name="Brettin T."/>
            <person name="Detter J.C."/>
            <person name="Han C."/>
            <person name="Larimer F."/>
            <person name="Land M."/>
            <person name="Hauser L."/>
            <person name="Kyrpides N."/>
            <person name="Ivanova N."/>
            <person name="Marx C.J."/>
            <person name="Richardson P."/>
        </authorList>
    </citation>
    <scope>NUCLEOTIDE SEQUENCE [LARGE SCALE GENOMIC DNA]</scope>
    <source>
        <strain evidence="10">LMG 21967 / CNCM I-2342 / ORS 2060</strain>
    </source>
</reference>
<dbReference type="EMBL" id="CP001349">
    <property type="protein sequence ID" value="ACL55526.1"/>
    <property type="molecule type" value="Genomic_DNA"/>
</dbReference>
<evidence type="ECO:0000256" key="2">
    <source>
        <dbReference type="ARBA" id="ARBA00012247"/>
    </source>
</evidence>
<dbReference type="HOGENOM" id="CLU_227504_0_0_5"/>
<dbReference type="InterPro" id="IPR018511">
    <property type="entry name" value="Hemolysin-typ_Ca-bd_CS"/>
</dbReference>
<dbReference type="RefSeq" id="WP_015927236.1">
    <property type="nucleotide sequence ID" value="NC_011894.1"/>
</dbReference>
<dbReference type="GO" id="GO:0042597">
    <property type="term" value="C:periplasmic space"/>
    <property type="evidence" value="ECO:0007669"/>
    <property type="project" value="TreeGrafter"/>
</dbReference>
<dbReference type="InterPro" id="IPR013783">
    <property type="entry name" value="Ig-like_fold"/>
</dbReference>
<name>B8ICD8_METNO</name>
<dbReference type="InterPro" id="IPR011049">
    <property type="entry name" value="Serralysin-like_metalloprot_C"/>
</dbReference>
<dbReference type="PRINTS" id="PR00313">
    <property type="entry name" value="CABNDNGRPT"/>
</dbReference>
<dbReference type="InterPro" id="IPR029052">
    <property type="entry name" value="Metallo-depent_PP-like"/>
</dbReference>
<dbReference type="eggNOG" id="COG2931">
    <property type="taxonomic scope" value="Bacteria"/>
</dbReference>
<gene>
    <name evidence="9" type="ordered locus">Mnod_0484</name>
</gene>
<dbReference type="Gene3D" id="2.60.120.560">
    <property type="entry name" value="Exo-inulinase, domain 1"/>
    <property type="match status" value="2"/>
</dbReference>
<evidence type="ECO:0000256" key="4">
    <source>
        <dbReference type="ARBA" id="ARBA00022798"/>
    </source>
</evidence>
<dbReference type="SUPFAM" id="SSF51120">
    <property type="entry name" value="beta-Roll"/>
    <property type="match status" value="2"/>
</dbReference>
<dbReference type="InterPro" id="IPR001343">
    <property type="entry name" value="Hemolysn_Ca-bd"/>
</dbReference>
<keyword evidence="10" id="KW-1185">Reference proteome</keyword>
<dbReference type="OrthoDB" id="8229716at2"/>
<proteinExistence type="inferred from homology"/>
<dbReference type="Pfam" id="PF00149">
    <property type="entry name" value="Metallophos"/>
    <property type="match status" value="1"/>
</dbReference>
<dbReference type="Pfam" id="PF00353">
    <property type="entry name" value="HemolysinCabind"/>
    <property type="match status" value="5"/>
</dbReference>
<dbReference type="PROSITE" id="PS00330">
    <property type="entry name" value="HEMOLYSIN_CALCIUM"/>
    <property type="match status" value="3"/>
</dbReference>
<dbReference type="STRING" id="460265.Mnod_0484"/>
<feature type="domain" description="GP-PDE" evidence="8">
    <location>
        <begin position="247"/>
        <end position="603"/>
    </location>
</feature>
<evidence type="ECO:0000256" key="1">
    <source>
        <dbReference type="ARBA" id="ARBA00007277"/>
    </source>
</evidence>
<dbReference type="GO" id="GO:0006629">
    <property type="term" value="P:lipid metabolic process"/>
    <property type="evidence" value="ECO:0007669"/>
    <property type="project" value="InterPro"/>
</dbReference>
<dbReference type="InterPro" id="IPR017946">
    <property type="entry name" value="PLC-like_Pdiesterase_TIM-brl"/>
</dbReference>
<evidence type="ECO:0000256" key="3">
    <source>
        <dbReference type="ARBA" id="ARBA00022729"/>
    </source>
</evidence>
<dbReference type="EC" id="3.1.4.46" evidence="2"/>
<dbReference type="PROSITE" id="PS51704">
    <property type="entry name" value="GP_PDE"/>
    <property type="match status" value="1"/>
</dbReference>
<dbReference type="Gene3D" id="3.20.20.190">
    <property type="entry name" value="Phosphatidylinositol (PI) phosphodiesterase"/>
    <property type="match status" value="1"/>
</dbReference>
<dbReference type="SUPFAM" id="SSF56300">
    <property type="entry name" value="Metallo-dependent phosphatases"/>
    <property type="match status" value="1"/>
</dbReference>
<dbReference type="Proteomes" id="UP000008207">
    <property type="component" value="Chromosome"/>
</dbReference>
<dbReference type="KEGG" id="mno:Mnod_0484"/>
<evidence type="ECO:0000256" key="6">
    <source>
        <dbReference type="ARBA" id="ARBA00047512"/>
    </source>
</evidence>
<dbReference type="eggNOG" id="COG1409">
    <property type="taxonomic scope" value="Bacteria"/>
</dbReference>
<dbReference type="Pfam" id="PF13385">
    <property type="entry name" value="Laminin_G_3"/>
    <property type="match status" value="1"/>
</dbReference>
<evidence type="ECO:0000256" key="5">
    <source>
        <dbReference type="ARBA" id="ARBA00022801"/>
    </source>
</evidence>
<keyword evidence="4" id="KW-0319">Glycerol metabolism</keyword>
<feature type="region of interest" description="Disordered" evidence="7">
    <location>
        <begin position="2351"/>
        <end position="2373"/>
    </location>
</feature>
<comment type="catalytic activity">
    <reaction evidence="6">
        <text>a sn-glycero-3-phosphodiester + H2O = an alcohol + sn-glycerol 3-phosphate + H(+)</text>
        <dbReference type="Rhea" id="RHEA:12969"/>
        <dbReference type="ChEBI" id="CHEBI:15377"/>
        <dbReference type="ChEBI" id="CHEBI:15378"/>
        <dbReference type="ChEBI" id="CHEBI:30879"/>
        <dbReference type="ChEBI" id="CHEBI:57597"/>
        <dbReference type="ChEBI" id="CHEBI:83408"/>
        <dbReference type="EC" id="3.1.4.46"/>
    </reaction>
</comment>
<dbReference type="SUPFAM" id="SSF51695">
    <property type="entry name" value="PLC-like phosphodiesterases"/>
    <property type="match status" value="1"/>
</dbReference>
<dbReference type="GO" id="GO:0005509">
    <property type="term" value="F:calcium ion binding"/>
    <property type="evidence" value="ECO:0007669"/>
    <property type="project" value="InterPro"/>
</dbReference>
<dbReference type="Gene3D" id="2.60.120.200">
    <property type="match status" value="3"/>
</dbReference>
<evidence type="ECO:0000256" key="7">
    <source>
        <dbReference type="SAM" id="MobiDB-lite"/>
    </source>
</evidence>
<organism evidence="9 10">
    <name type="scientific">Methylobacterium nodulans (strain LMG 21967 / CNCM I-2342 / ORS 2060)</name>
    <dbReference type="NCBI Taxonomy" id="460265"/>
    <lineage>
        <taxon>Bacteria</taxon>
        <taxon>Pseudomonadati</taxon>
        <taxon>Pseudomonadota</taxon>
        <taxon>Alphaproteobacteria</taxon>
        <taxon>Hyphomicrobiales</taxon>
        <taxon>Methylobacteriaceae</taxon>
        <taxon>Methylobacterium</taxon>
    </lineage>
</organism>
<comment type="similarity">
    <text evidence="1">Belongs to the glycerophosphoryl diester phosphodiesterase family.</text>
</comment>
<dbReference type="InterPro" id="IPR004843">
    <property type="entry name" value="Calcineurin-like_PHP"/>
</dbReference>
<keyword evidence="5" id="KW-0378">Hydrolase</keyword>